<dbReference type="STRING" id="555512.SAMN04487993_100440"/>
<dbReference type="InterPro" id="IPR024091">
    <property type="entry name" value="LnmK-like_bifun_acyl/decarbox"/>
</dbReference>
<proteinExistence type="predicted"/>
<dbReference type="NCBIfam" id="TIGR04099">
    <property type="entry name" value="biosn_Pnap_2097"/>
    <property type="match status" value="1"/>
</dbReference>
<evidence type="ECO:0000313" key="1">
    <source>
        <dbReference type="EMBL" id="SDI38642.1"/>
    </source>
</evidence>
<reference evidence="2" key="1">
    <citation type="submission" date="2016-10" db="EMBL/GenBank/DDBJ databases">
        <authorList>
            <person name="Varghese N."/>
            <person name="Submissions S."/>
        </authorList>
    </citation>
    <scope>NUCLEOTIDE SEQUENCE [LARGE SCALE GENOMIC DNA]</scope>
    <source>
        <strain evidence="2">DSM 26424</strain>
    </source>
</reference>
<keyword evidence="2" id="KW-1185">Reference proteome</keyword>
<name>A0A1G8K5F5_9RHOB</name>
<sequence>MRARTALRSVGGPRRVERRESLSLGMAMLSPFGLSEQWLLRDAGDRHWTLIADALGQSGIAFRDAEGHPVYAAFCATELTLARPSRPLLGTGIEITSTLHAVAANRIGSEHHFYGAEGWLGTLRMISCFLRHDGSGSNRRLLRSSLPGLDDLAAATPGLDRQHARARTLARQSRDTPATGPDLLVQTPVPALDFNAVGLLYFPTFSRLAEAARPCPAPLTRREVVYLGNLDQGEHVTVRAGATGLQITSGPRLLALVETTC</sequence>
<dbReference type="NCBIfam" id="TIGR04098">
    <property type="entry name" value="LnmK_bifunc"/>
    <property type="match status" value="1"/>
</dbReference>
<protein>
    <submittedName>
        <fullName evidence="1">Probable biosynthetic protein, Pnap_2097 family</fullName>
    </submittedName>
</protein>
<dbReference type="EMBL" id="FNEJ01000004">
    <property type="protein sequence ID" value="SDI38642.1"/>
    <property type="molecule type" value="Genomic_DNA"/>
</dbReference>
<dbReference type="AlphaFoldDB" id="A0A1G8K5F5"/>
<organism evidence="1 2">
    <name type="scientific">Salipiger marinus</name>
    <dbReference type="NCBI Taxonomy" id="555512"/>
    <lineage>
        <taxon>Bacteria</taxon>
        <taxon>Pseudomonadati</taxon>
        <taxon>Pseudomonadota</taxon>
        <taxon>Alphaproteobacteria</taxon>
        <taxon>Rhodobacterales</taxon>
        <taxon>Roseobacteraceae</taxon>
        <taxon>Salipiger</taxon>
    </lineage>
</organism>
<accession>A0A1G8K5F5</accession>
<gene>
    <name evidence="1" type="ORF">SAMN04487993_100440</name>
</gene>
<dbReference type="Gene3D" id="3.10.129.10">
    <property type="entry name" value="Hotdog Thioesterase"/>
    <property type="match status" value="1"/>
</dbReference>
<dbReference type="Proteomes" id="UP000199093">
    <property type="component" value="Unassembled WGS sequence"/>
</dbReference>
<dbReference type="RefSeq" id="WP_165616733.1">
    <property type="nucleotide sequence ID" value="NZ_FNEJ01000004.1"/>
</dbReference>
<evidence type="ECO:0000313" key="2">
    <source>
        <dbReference type="Proteomes" id="UP000199093"/>
    </source>
</evidence>